<dbReference type="EMBL" id="CP003220">
    <property type="protein sequence ID" value="EGB15795.1"/>
    <property type="molecule type" value="Genomic_DNA"/>
</dbReference>
<organism evidence="2 3">
    <name type="scientific">Pseudodesulfovibrio mercurii</name>
    <dbReference type="NCBI Taxonomy" id="641491"/>
    <lineage>
        <taxon>Bacteria</taxon>
        <taxon>Pseudomonadati</taxon>
        <taxon>Thermodesulfobacteriota</taxon>
        <taxon>Desulfovibrionia</taxon>
        <taxon>Desulfovibrionales</taxon>
        <taxon>Desulfovibrionaceae</taxon>
    </lineage>
</organism>
<feature type="domain" description="LUD" evidence="1">
    <location>
        <begin position="6"/>
        <end position="204"/>
    </location>
</feature>
<dbReference type="InterPro" id="IPR003741">
    <property type="entry name" value="LUD_dom"/>
</dbReference>
<sequence length="210" mass="23061">MHGDILRETMEALRTNGFKAYSAPDAAGARELILCELLPDIAPRVVSFGDSMTLAATGVLDALRTDPAIEFIETFGKGVDRPEIIRRRKRALTADLFLTGTNAVTRTGKLVNLDMVGNRVGGIVFGPEHVILTVGVNKIVDHEEAARRRVREIAAPRNAARHHAKTPCAKTGRCMDCNSPERICNVWTITEKSWPKGRIKVILINQNLGL</sequence>
<dbReference type="KEGG" id="ddn:DND132_2592"/>
<keyword evidence="3" id="KW-1185">Reference proteome</keyword>
<reference evidence="2 3" key="1">
    <citation type="journal article" date="2011" name="J. Bacteriol.">
        <title>Genome sequence of the mercury-methylating strain Desulfovibrio desulfuricans ND132.</title>
        <authorList>
            <person name="Brown S.D."/>
            <person name="Gilmour C.C."/>
            <person name="Kucken A.M."/>
            <person name="Wall J.D."/>
            <person name="Elias D.A."/>
            <person name="Brandt C.C."/>
            <person name="Podar M."/>
            <person name="Chertkov O."/>
            <person name="Held B."/>
            <person name="Bruce D.C."/>
            <person name="Detter J.C."/>
            <person name="Tapia R."/>
            <person name="Han C.S."/>
            <person name="Goodwin L.A."/>
            <person name="Cheng J.F."/>
            <person name="Pitluck S."/>
            <person name="Woyke T."/>
            <person name="Mikhailova N."/>
            <person name="Ivanova N.N."/>
            <person name="Han J."/>
            <person name="Lucas S."/>
            <person name="Lapidus A.L."/>
            <person name="Land M.L."/>
            <person name="Hauser L.J."/>
            <person name="Palumbo A.V."/>
        </authorList>
    </citation>
    <scope>NUCLEOTIDE SEQUENCE [LARGE SCALE GENOMIC DNA]</scope>
    <source>
        <strain evidence="2 3">ND132</strain>
    </source>
</reference>
<evidence type="ECO:0000259" key="1">
    <source>
        <dbReference type="Pfam" id="PF02589"/>
    </source>
</evidence>
<dbReference type="PIRSF" id="PIRSF020269">
    <property type="entry name" value="DUF1121"/>
    <property type="match status" value="1"/>
</dbReference>
<dbReference type="RefSeq" id="WP_014323221.1">
    <property type="nucleotide sequence ID" value="NC_016803.1"/>
</dbReference>
<protein>
    <recommendedName>
        <fullName evidence="1">LUD domain-containing protein</fullName>
    </recommendedName>
</protein>
<evidence type="ECO:0000313" key="3">
    <source>
        <dbReference type="Proteomes" id="UP000007845"/>
    </source>
</evidence>
<proteinExistence type="predicted"/>
<dbReference type="STRING" id="641491.DND132_2592"/>
<gene>
    <name evidence="2" type="ORF">DND132_2592</name>
</gene>
<dbReference type="InterPro" id="IPR009501">
    <property type="entry name" value="UCP020269"/>
</dbReference>
<dbReference type="PANTHER" id="PTHR36179:SF2">
    <property type="entry name" value="LUD DOMAIN-CONTAINING PROTEIN"/>
    <property type="match status" value="1"/>
</dbReference>
<dbReference type="Pfam" id="PF02589">
    <property type="entry name" value="LUD_dom"/>
    <property type="match status" value="1"/>
</dbReference>
<name>F0JDC1_9BACT</name>
<evidence type="ECO:0000313" key="2">
    <source>
        <dbReference type="EMBL" id="EGB15795.1"/>
    </source>
</evidence>
<dbReference type="Proteomes" id="UP000007845">
    <property type="component" value="Chromosome"/>
</dbReference>
<dbReference type="HOGENOM" id="CLU_107893_1_0_7"/>
<accession>F0JDC1</accession>
<dbReference type="OrthoDB" id="9809147at2"/>
<dbReference type="PANTHER" id="PTHR36179">
    <property type="entry name" value="LUD_DOM DOMAIN-CONTAINING PROTEIN"/>
    <property type="match status" value="1"/>
</dbReference>
<dbReference type="eggNOG" id="COG1139">
    <property type="taxonomic scope" value="Bacteria"/>
</dbReference>
<dbReference type="AlphaFoldDB" id="F0JDC1"/>